<protein>
    <recommendedName>
        <fullName evidence="6">Ribonuclease P/MRP protein subunit POP5</fullName>
    </recommendedName>
</protein>
<dbReference type="SUPFAM" id="SSF160350">
    <property type="entry name" value="Rnp2-like"/>
    <property type="match status" value="1"/>
</dbReference>
<keyword evidence="5" id="KW-0539">Nucleus</keyword>
<evidence type="ECO:0000256" key="1">
    <source>
        <dbReference type="ARBA" id="ARBA00004123"/>
    </source>
</evidence>
<gene>
    <name evidence="7" type="ORF">TTRE_0000740001</name>
</gene>
<proteinExistence type="inferred from homology"/>
<organism evidence="7 8">
    <name type="scientific">Trichuris trichiura</name>
    <name type="common">Whipworm</name>
    <name type="synonym">Trichocephalus trichiurus</name>
    <dbReference type="NCBI Taxonomy" id="36087"/>
    <lineage>
        <taxon>Eukaryota</taxon>
        <taxon>Metazoa</taxon>
        <taxon>Ecdysozoa</taxon>
        <taxon>Nematoda</taxon>
        <taxon>Enoplea</taxon>
        <taxon>Dorylaimia</taxon>
        <taxon>Trichinellida</taxon>
        <taxon>Trichuridae</taxon>
        <taxon>Trichuris</taxon>
    </lineage>
</organism>
<dbReference type="Pfam" id="PF01900">
    <property type="entry name" value="RNase_P_Rpp14"/>
    <property type="match status" value="1"/>
</dbReference>
<evidence type="ECO:0000256" key="3">
    <source>
        <dbReference type="ARBA" id="ARBA00022552"/>
    </source>
</evidence>
<dbReference type="STRING" id="36087.A0A077ZKB8"/>
<dbReference type="OrthoDB" id="360585at2759"/>
<keyword evidence="3" id="KW-0698">rRNA processing</keyword>
<dbReference type="GO" id="GO:0006364">
    <property type="term" value="P:rRNA processing"/>
    <property type="evidence" value="ECO:0007669"/>
    <property type="project" value="UniProtKB-KW"/>
</dbReference>
<name>A0A077ZKB8_TRITR</name>
<dbReference type="GO" id="GO:0030677">
    <property type="term" value="C:ribonuclease P complex"/>
    <property type="evidence" value="ECO:0007669"/>
    <property type="project" value="InterPro"/>
</dbReference>
<evidence type="ECO:0000256" key="4">
    <source>
        <dbReference type="ARBA" id="ARBA00022694"/>
    </source>
</evidence>
<dbReference type="InterPro" id="IPR038085">
    <property type="entry name" value="Rnp2-like_sf"/>
</dbReference>
<dbReference type="InterPro" id="IPR016819">
    <property type="entry name" value="RNase_P/MRP_POP5"/>
</dbReference>
<dbReference type="PANTHER" id="PTHR48414:SF1">
    <property type="entry name" value="POP5 HOMOLOG, RIBONUCLEASE P_MRP SUBUNIT"/>
    <property type="match status" value="1"/>
</dbReference>
<dbReference type="Gene3D" id="3.30.70.3250">
    <property type="entry name" value="Ribonuclease P, Pop5 subunit"/>
    <property type="match status" value="1"/>
</dbReference>
<sequence length="115" mass="12879">MLYQLLTDPPDSKIDCSSARIYSAICAAIRATFGEYGLGRLKVHDACTKIVVVRVEHKCAKFVSVSIPFIKKIHRCTVIFKCIYVGGSMRCCARAAIRHHREELTIRLPRSNPTG</sequence>
<evidence type="ECO:0000313" key="7">
    <source>
        <dbReference type="EMBL" id="CDW59070.1"/>
    </source>
</evidence>
<comment type="similarity">
    <text evidence="2">Belongs to the eukaryotic/archaeal RNase P protein component 2 family.</text>
</comment>
<dbReference type="GO" id="GO:0033204">
    <property type="term" value="F:ribonuclease P RNA binding"/>
    <property type="evidence" value="ECO:0007669"/>
    <property type="project" value="InterPro"/>
</dbReference>
<dbReference type="GO" id="GO:0001682">
    <property type="term" value="P:tRNA 5'-leader removal"/>
    <property type="evidence" value="ECO:0007669"/>
    <property type="project" value="InterPro"/>
</dbReference>
<evidence type="ECO:0000313" key="8">
    <source>
        <dbReference type="Proteomes" id="UP000030665"/>
    </source>
</evidence>
<reference evidence="7" key="1">
    <citation type="submission" date="2014-01" db="EMBL/GenBank/DDBJ databases">
        <authorList>
            <person name="Aslett M."/>
        </authorList>
    </citation>
    <scope>NUCLEOTIDE SEQUENCE</scope>
</reference>
<dbReference type="PANTHER" id="PTHR48414">
    <property type="entry name" value="POP5 HOMOLOG, RIBONUCLEASE P_MRP SUBUNIT"/>
    <property type="match status" value="1"/>
</dbReference>
<evidence type="ECO:0000256" key="6">
    <source>
        <dbReference type="ARBA" id="ARBA00044198"/>
    </source>
</evidence>
<dbReference type="InterPro" id="IPR002759">
    <property type="entry name" value="Pop5/Rpp14/Rnp2-like"/>
</dbReference>
<dbReference type="AlphaFoldDB" id="A0A077ZKB8"/>
<comment type="subcellular location">
    <subcellularLocation>
        <location evidence="1">Nucleus</location>
    </subcellularLocation>
</comment>
<keyword evidence="8" id="KW-1185">Reference proteome</keyword>
<dbReference type="GO" id="GO:0005634">
    <property type="term" value="C:nucleus"/>
    <property type="evidence" value="ECO:0007669"/>
    <property type="project" value="UniProtKB-SubCell"/>
</dbReference>
<evidence type="ECO:0000256" key="5">
    <source>
        <dbReference type="ARBA" id="ARBA00023242"/>
    </source>
</evidence>
<dbReference type="PIRSF" id="PIRSF023803">
    <property type="entry name" value="Ribonuclease_P_prd"/>
    <property type="match status" value="1"/>
</dbReference>
<accession>A0A077ZKB8</accession>
<dbReference type="Proteomes" id="UP000030665">
    <property type="component" value="Unassembled WGS sequence"/>
</dbReference>
<evidence type="ECO:0000256" key="2">
    <source>
        <dbReference type="ARBA" id="ARBA00010800"/>
    </source>
</evidence>
<reference evidence="7" key="2">
    <citation type="submission" date="2014-03" db="EMBL/GenBank/DDBJ databases">
        <title>The whipworm genome and dual-species transcriptomics of an intimate host-pathogen interaction.</title>
        <authorList>
            <person name="Foth B.J."/>
            <person name="Tsai I.J."/>
            <person name="Reid A.J."/>
            <person name="Bancroft A.J."/>
            <person name="Nichol S."/>
            <person name="Tracey A."/>
            <person name="Holroyd N."/>
            <person name="Cotton J.A."/>
            <person name="Stanley E.J."/>
            <person name="Zarowiecki M."/>
            <person name="Liu J.Z."/>
            <person name="Huckvale T."/>
            <person name="Cooper P.J."/>
            <person name="Grencis R.K."/>
            <person name="Berriman M."/>
        </authorList>
    </citation>
    <scope>NUCLEOTIDE SEQUENCE [LARGE SCALE GENOMIC DNA]</scope>
</reference>
<keyword evidence="4" id="KW-0819">tRNA processing</keyword>
<dbReference type="EMBL" id="HG806490">
    <property type="protein sequence ID" value="CDW59070.1"/>
    <property type="molecule type" value="Genomic_DNA"/>
</dbReference>